<dbReference type="InterPro" id="IPR011856">
    <property type="entry name" value="tRNA_endonuc-like_dom_sf"/>
</dbReference>
<protein>
    <recommendedName>
        <fullName evidence="2">PD(D/E)XK endonuclease domain-containing protein</fullName>
    </recommendedName>
</protein>
<name>A0A6J7WFH8_9CAUD</name>
<dbReference type="SUPFAM" id="SSF52980">
    <property type="entry name" value="Restriction endonuclease-like"/>
    <property type="match status" value="1"/>
</dbReference>
<evidence type="ECO:0008006" key="2">
    <source>
        <dbReference type="Google" id="ProtNLM"/>
    </source>
</evidence>
<reference evidence="1" key="1">
    <citation type="submission" date="2020-05" db="EMBL/GenBank/DDBJ databases">
        <authorList>
            <person name="Chiriac C."/>
            <person name="Salcher M."/>
            <person name="Ghai R."/>
            <person name="Kavagutti S V."/>
        </authorList>
    </citation>
    <scope>NUCLEOTIDE SEQUENCE</scope>
</reference>
<dbReference type="EMBL" id="LR798224">
    <property type="protein sequence ID" value="CAB5194825.1"/>
    <property type="molecule type" value="Genomic_DNA"/>
</dbReference>
<gene>
    <name evidence="1" type="ORF">UFOVP176_37</name>
</gene>
<dbReference type="GO" id="GO:0003676">
    <property type="term" value="F:nucleic acid binding"/>
    <property type="evidence" value="ECO:0007669"/>
    <property type="project" value="InterPro"/>
</dbReference>
<accession>A0A6J7WFH8</accession>
<organism evidence="1">
    <name type="scientific">uncultured Caudovirales phage</name>
    <dbReference type="NCBI Taxonomy" id="2100421"/>
    <lineage>
        <taxon>Viruses</taxon>
        <taxon>Duplodnaviria</taxon>
        <taxon>Heunggongvirae</taxon>
        <taxon>Uroviricota</taxon>
        <taxon>Caudoviricetes</taxon>
        <taxon>Peduoviridae</taxon>
        <taxon>Maltschvirus</taxon>
        <taxon>Maltschvirus maltsch</taxon>
    </lineage>
</organism>
<evidence type="ECO:0000313" key="1">
    <source>
        <dbReference type="EMBL" id="CAB5194825.1"/>
    </source>
</evidence>
<dbReference type="Gene3D" id="3.40.1350.10">
    <property type="match status" value="1"/>
</dbReference>
<dbReference type="InterPro" id="IPR011335">
    <property type="entry name" value="Restrct_endonuc-II-like"/>
</dbReference>
<proteinExistence type="predicted"/>
<sequence>MRKDFTLDTNSRGALHEMKAVIHLMEQGYQVFTNIKGTGPADMVAWCPKTNETMVIDVKTVRIYLKADGTKQYQSSLGTDKNKKQFVKYLGYCPDEDTWMWL</sequence>